<dbReference type="EMBL" id="JAAOAQ010000003">
    <property type="protein sequence ID" value="KAF5571907.1"/>
    <property type="molecule type" value="Genomic_DNA"/>
</dbReference>
<evidence type="ECO:0000256" key="2">
    <source>
        <dbReference type="SAM" id="Phobius"/>
    </source>
</evidence>
<organism evidence="3 4">
    <name type="scientific">Fusarium phyllophilum</name>
    <dbReference type="NCBI Taxonomy" id="47803"/>
    <lineage>
        <taxon>Eukaryota</taxon>
        <taxon>Fungi</taxon>
        <taxon>Dikarya</taxon>
        <taxon>Ascomycota</taxon>
        <taxon>Pezizomycotina</taxon>
        <taxon>Sordariomycetes</taxon>
        <taxon>Hypocreomycetidae</taxon>
        <taxon>Hypocreales</taxon>
        <taxon>Nectriaceae</taxon>
        <taxon>Fusarium</taxon>
        <taxon>Fusarium fujikuroi species complex</taxon>
    </lineage>
</organism>
<comment type="caution">
    <text evidence="3">The sequence shown here is derived from an EMBL/GenBank/DDBJ whole genome shotgun (WGS) entry which is preliminary data.</text>
</comment>
<reference evidence="3 4" key="1">
    <citation type="submission" date="2020-05" db="EMBL/GenBank/DDBJ databases">
        <title>Identification and distribution of gene clusters putatively required for synthesis of sphingolipid metabolism inhibitors in phylogenetically diverse species of the filamentous fungus Fusarium.</title>
        <authorList>
            <person name="Kim H.-S."/>
            <person name="Busman M."/>
            <person name="Brown D.W."/>
            <person name="Divon H."/>
            <person name="Uhlig S."/>
            <person name="Proctor R.H."/>
        </authorList>
    </citation>
    <scope>NUCLEOTIDE SEQUENCE [LARGE SCALE GENOMIC DNA]</scope>
    <source>
        <strain evidence="3 4">NRRL 13617</strain>
    </source>
</reference>
<proteinExistence type="predicted"/>
<keyword evidence="4" id="KW-1185">Reference proteome</keyword>
<dbReference type="OrthoDB" id="5091631at2759"/>
<accession>A0A8H5KEX3</accession>
<feature type="compositionally biased region" description="Polar residues" evidence="1">
    <location>
        <begin position="254"/>
        <end position="267"/>
    </location>
</feature>
<sequence>MAVAFYDSGNIDEAQNQSPDLETTENEESEHELTSYFLNEPRIFIDSLGHTYSDMKSNQEPHSTYAKIITIPHKKIQEPATFTSRHTITLTSMATLTSFTTIFETEHLGPVDPLPKVTSKITTHITITAVKDHSTSSALAIRPAIDPNPSFPTSIDASTVPSLWSAVTISDKIRPSSVLTTSYTTSQDEPNLPTATTEVSSSNDSFKTADIVPLAVGVFFLLATIFLIIYIWLKRHRNRESTRTSTCIPRGVESSRSNATPSNSPYSQELKPILAPYRSTEANSLLPTDARHMSFELDENGRNKGLKYYKFEPSSSRHPDGHDTDLDQYPESQGKERAE</sequence>
<protein>
    <submittedName>
        <fullName evidence="3">Uncharacterized protein</fullName>
    </submittedName>
</protein>
<feature type="region of interest" description="Disordered" evidence="1">
    <location>
        <begin position="242"/>
        <end position="268"/>
    </location>
</feature>
<keyword evidence="2" id="KW-0472">Membrane</keyword>
<evidence type="ECO:0000313" key="4">
    <source>
        <dbReference type="Proteomes" id="UP000582016"/>
    </source>
</evidence>
<feature type="region of interest" description="Disordered" evidence="1">
    <location>
        <begin position="181"/>
        <end position="201"/>
    </location>
</feature>
<keyword evidence="2" id="KW-0812">Transmembrane</keyword>
<feature type="compositionally biased region" description="Basic and acidic residues" evidence="1">
    <location>
        <begin position="315"/>
        <end position="325"/>
    </location>
</feature>
<evidence type="ECO:0000256" key="1">
    <source>
        <dbReference type="SAM" id="MobiDB-lite"/>
    </source>
</evidence>
<gene>
    <name evidence="3" type="ORF">FPHYL_50</name>
</gene>
<feature type="transmembrane region" description="Helical" evidence="2">
    <location>
        <begin position="211"/>
        <end position="233"/>
    </location>
</feature>
<name>A0A8H5KEX3_9HYPO</name>
<feature type="region of interest" description="Disordered" evidence="1">
    <location>
        <begin position="306"/>
        <end position="339"/>
    </location>
</feature>
<keyword evidence="2" id="KW-1133">Transmembrane helix</keyword>
<dbReference type="Proteomes" id="UP000582016">
    <property type="component" value="Unassembled WGS sequence"/>
</dbReference>
<dbReference type="AlphaFoldDB" id="A0A8H5KEX3"/>
<evidence type="ECO:0000313" key="3">
    <source>
        <dbReference type="EMBL" id="KAF5571907.1"/>
    </source>
</evidence>
<feature type="region of interest" description="Disordered" evidence="1">
    <location>
        <begin position="1"/>
        <end position="32"/>
    </location>
</feature>